<feature type="signal peptide" evidence="8">
    <location>
        <begin position="1"/>
        <end position="30"/>
    </location>
</feature>
<dbReference type="EMBL" id="MNPL01026599">
    <property type="protein sequence ID" value="OQR67941.1"/>
    <property type="molecule type" value="Genomic_DNA"/>
</dbReference>
<evidence type="ECO:0000313" key="12">
    <source>
        <dbReference type="Proteomes" id="UP000192247"/>
    </source>
</evidence>
<dbReference type="PANTHER" id="PTHR24039">
    <property type="entry name" value="FIBRILLIN-RELATED"/>
    <property type="match status" value="1"/>
</dbReference>
<organism evidence="11 12">
    <name type="scientific">Tropilaelaps mercedesae</name>
    <dbReference type="NCBI Taxonomy" id="418985"/>
    <lineage>
        <taxon>Eukaryota</taxon>
        <taxon>Metazoa</taxon>
        <taxon>Ecdysozoa</taxon>
        <taxon>Arthropoda</taxon>
        <taxon>Chelicerata</taxon>
        <taxon>Arachnida</taxon>
        <taxon>Acari</taxon>
        <taxon>Parasitiformes</taxon>
        <taxon>Mesostigmata</taxon>
        <taxon>Gamasina</taxon>
        <taxon>Dermanyssoidea</taxon>
        <taxon>Laelapidae</taxon>
        <taxon>Tropilaelaps</taxon>
    </lineage>
</organism>
<dbReference type="Gene3D" id="2.10.25.10">
    <property type="entry name" value="Laminin"/>
    <property type="match status" value="2"/>
</dbReference>
<evidence type="ECO:0000256" key="6">
    <source>
        <dbReference type="ARBA" id="ARBA00023180"/>
    </source>
</evidence>
<dbReference type="InterPro" id="IPR011042">
    <property type="entry name" value="6-blade_b-propeller_TolB-like"/>
</dbReference>
<reference evidence="11 12" key="1">
    <citation type="journal article" date="2017" name="Gigascience">
        <title>Draft genome of the honey bee ectoparasitic mite, Tropilaelaps mercedesae, is shaped by the parasitic life history.</title>
        <authorList>
            <person name="Dong X."/>
            <person name="Armstrong S.D."/>
            <person name="Xia D."/>
            <person name="Makepeace B.L."/>
            <person name="Darby A.C."/>
            <person name="Kadowaki T."/>
        </authorList>
    </citation>
    <scope>NUCLEOTIDE SEQUENCE [LARGE SCALE GENOMIC DNA]</scope>
    <source>
        <strain evidence="11">Wuxi-XJTLU</strain>
    </source>
</reference>
<feature type="domain" description="EGF-like calcium-binding" evidence="9">
    <location>
        <begin position="151"/>
        <end position="189"/>
    </location>
</feature>
<feature type="transmembrane region" description="Helical" evidence="7">
    <location>
        <begin position="607"/>
        <end position="633"/>
    </location>
</feature>
<proteinExistence type="predicted"/>
<evidence type="ECO:0000259" key="10">
    <source>
        <dbReference type="SMART" id="SM00181"/>
    </source>
</evidence>
<feature type="domain" description="EGF-like" evidence="10">
    <location>
        <begin position="110"/>
        <end position="150"/>
    </location>
</feature>
<dbReference type="PANTHER" id="PTHR24039:SF28">
    <property type="entry name" value="EGF-LIKE DOMAIN-CONTAINING PROTEIN"/>
    <property type="match status" value="1"/>
</dbReference>
<evidence type="ECO:0000313" key="11">
    <source>
        <dbReference type="EMBL" id="OQR67941.1"/>
    </source>
</evidence>
<feature type="domain" description="EGF-like calcium-binding" evidence="9">
    <location>
        <begin position="190"/>
        <end position="227"/>
    </location>
</feature>
<keyword evidence="7" id="KW-1133">Transmembrane helix</keyword>
<dbReference type="InterPro" id="IPR009030">
    <property type="entry name" value="Growth_fac_rcpt_cys_sf"/>
</dbReference>
<comment type="caution">
    <text evidence="11">The sequence shown here is derived from an EMBL/GenBank/DDBJ whole genome shotgun (WGS) entry which is preliminary data.</text>
</comment>
<dbReference type="PROSITE" id="PS01187">
    <property type="entry name" value="EGF_CA"/>
    <property type="match status" value="1"/>
</dbReference>
<dbReference type="AlphaFoldDB" id="A0A1V9X3H6"/>
<dbReference type="SUPFAM" id="SSF57184">
    <property type="entry name" value="Growth factor receptor domain"/>
    <property type="match status" value="1"/>
</dbReference>
<dbReference type="STRING" id="418985.A0A1V9X3H6"/>
<evidence type="ECO:0000256" key="5">
    <source>
        <dbReference type="ARBA" id="ARBA00023157"/>
    </source>
</evidence>
<accession>A0A1V9X3H6</accession>
<keyword evidence="3" id="KW-0677">Repeat</keyword>
<dbReference type="SUPFAM" id="SSF63825">
    <property type="entry name" value="YWTD domain"/>
    <property type="match status" value="1"/>
</dbReference>
<feature type="chain" id="PRO_5012596555" evidence="8">
    <location>
        <begin position="31"/>
        <end position="671"/>
    </location>
</feature>
<dbReference type="GO" id="GO:0005509">
    <property type="term" value="F:calcium ion binding"/>
    <property type="evidence" value="ECO:0007669"/>
    <property type="project" value="InterPro"/>
</dbReference>
<gene>
    <name evidence="11" type="ORF">BIW11_13214</name>
</gene>
<dbReference type="Gene3D" id="2.120.10.30">
    <property type="entry name" value="TolB, C-terminal domain"/>
    <property type="match status" value="1"/>
</dbReference>
<keyword evidence="4" id="KW-0106">Calcium</keyword>
<dbReference type="InterPro" id="IPR049883">
    <property type="entry name" value="NOTCH1_EGF-like"/>
</dbReference>
<dbReference type="InParanoid" id="A0A1V9X3H6"/>
<evidence type="ECO:0000256" key="4">
    <source>
        <dbReference type="ARBA" id="ARBA00022837"/>
    </source>
</evidence>
<dbReference type="CDD" id="cd00054">
    <property type="entry name" value="EGF_CA"/>
    <property type="match status" value="1"/>
</dbReference>
<evidence type="ECO:0000256" key="1">
    <source>
        <dbReference type="ARBA" id="ARBA00022536"/>
    </source>
</evidence>
<feature type="domain" description="EGF-like" evidence="10">
    <location>
        <begin position="46"/>
        <end position="86"/>
    </location>
</feature>
<name>A0A1V9X3H6_9ACAR</name>
<keyword evidence="5" id="KW-1015">Disulfide bond</keyword>
<dbReference type="InterPro" id="IPR000742">
    <property type="entry name" value="EGF"/>
</dbReference>
<keyword evidence="2 8" id="KW-0732">Signal</keyword>
<dbReference type="Pfam" id="PF07645">
    <property type="entry name" value="EGF_CA"/>
    <property type="match status" value="1"/>
</dbReference>
<dbReference type="OrthoDB" id="21182at2759"/>
<feature type="domain" description="EGF-like" evidence="10">
    <location>
        <begin position="193"/>
        <end position="227"/>
    </location>
</feature>
<evidence type="ECO:0000256" key="8">
    <source>
        <dbReference type="SAM" id="SignalP"/>
    </source>
</evidence>
<evidence type="ECO:0000256" key="3">
    <source>
        <dbReference type="ARBA" id="ARBA00022737"/>
    </source>
</evidence>
<evidence type="ECO:0000259" key="9">
    <source>
        <dbReference type="SMART" id="SM00179"/>
    </source>
</evidence>
<evidence type="ECO:0000256" key="2">
    <source>
        <dbReference type="ARBA" id="ARBA00022729"/>
    </source>
</evidence>
<keyword evidence="12" id="KW-1185">Reference proteome</keyword>
<dbReference type="InterPro" id="IPR001881">
    <property type="entry name" value="EGF-like_Ca-bd_dom"/>
</dbReference>
<feature type="domain" description="EGF-like" evidence="10">
    <location>
        <begin position="516"/>
        <end position="551"/>
    </location>
</feature>
<sequence>MSHCQRYQQPLGSYLVLALAALALVDLSDGMGHLRFYDYSYDMVAPCRSLLNYEGMCSHYHLEVTHSCKCLTDYTGENATVPNECLLHVCDKSKPRCVSDTVDPLSACTDCEHVVTGRNQSCVKYGSCHQIIGDAFCCHTGFRAEDNECVDVNECVEYSNICPDICRNHQGTYECKCSEGSTEVDGYCLPVDPCLKLNCSHTCKPKGLDAECACPRGYELVNVTECKLEKRVCPSGYHLDVVTHSCLVLGAKPQLVFVQNRVHTAHGLQLHENDSVVDLADLPGDVTAVTYDSTQHVAYFVGDNLTSIDYSGKKTKQVMAPLNYTGRSVAYDWRADLIYVLNDDALELWNVSEGKLRFETALVRHNGRIRDIVVDPLGSWLFWASEGIVSRATLQGRQPLKLFSVYQHVEDDVHSERLALDNSDLYDVFVYYAVNTNLFSFNSAGSQMTWHTGSLPGYVRSMDIFEDWVYMVIHGQDGVYARRKLEPTVTATYLNGQSLDALYVNHPLRSMDYKWKCSLACEQLCFRLPNLHSICDCRTGFTLAQNRLNCNVVLPRRRTRTHGISAKNTSTTGFHRKDEDTVLTASSVGAHQPYRMESSTTESSSPVLSIVAGLGLVILLVVCVGQVYILWIFSPRRDYSPDLGLAARFAPRRDSVSIMQLAENGKTSIQD</sequence>
<keyword evidence="1" id="KW-0245">EGF-like domain</keyword>
<keyword evidence="7" id="KW-0472">Membrane</keyword>
<feature type="domain" description="EGF-like" evidence="10">
    <location>
        <begin position="154"/>
        <end position="189"/>
    </location>
</feature>
<dbReference type="SMART" id="SM00179">
    <property type="entry name" value="EGF_CA"/>
    <property type="match status" value="2"/>
</dbReference>
<protein>
    <submittedName>
        <fullName evidence="11">Pro-epidermal growth factor-like</fullName>
    </submittedName>
</protein>
<dbReference type="Proteomes" id="UP000192247">
    <property type="component" value="Unassembled WGS sequence"/>
</dbReference>
<dbReference type="SMART" id="SM00181">
    <property type="entry name" value="EGF"/>
    <property type="match status" value="5"/>
</dbReference>
<keyword evidence="6" id="KW-0325">Glycoprotein</keyword>
<keyword evidence="7" id="KW-0812">Transmembrane</keyword>
<evidence type="ECO:0000256" key="7">
    <source>
        <dbReference type="SAM" id="Phobius"/>
    </source>
</evidence>
<dbReference type="InterPro" id="IPR018097">
    <property type="entry name" value="EGF_Ca-bd_CS"/>
</dbReference>